<evidence type="ECO:0000256" key="1">
    <source>
        <dbReference type="ARBA" id="ARBA00004141"/>
    </source>
</evidence>
<accession>A0A9X0DN75</accession>
<keyword evidence="2 7" id="KW-0812">Transmembrane</keyword>
<keyword evidence="4 7" id="KW-0472">Membrane</keyword>
<dbReference type="GO" id="GO:0016020">
    <property type="term" value="C:membrane"/>
    <property type="evidence" value="ECO:0007669"/>
    <property type="project" value="UniProtKB-SubCell"/>
</dbReference>
<reference evidence="9" key="1">
    <citation type="submission" date="2022-11" db="EMBL/GenBank/DDBJ databases">
        <title>Genome Resource of Sclerotinia nivalis Strain SnTB1, a Plant Pathogen Isolated from American Ginseng.</title>
        <authorList>
            <person name="Fan S."/>
        </authorList>
    </citation>
    <scope>NUCLEOTIDE SEQUENCE</scope>
    <source>
        <strain evidence="9">SnTB1</strain>
    </source>
</reference>
<evidence type="ECO:0000256" key="6">
    <source>
        <dbReference type="SAM" id="MobiDB-lite"/>
    </source>
</evidence>
<evidence type="ECO:0000256" key="4">
    <source>
        <dbReference type="ARBA" id="ARBA00023136"/>
    </source>
</evidence>
<evidence type="ECO:0000256" key="2">
    <source>
        <dbReference type="ARBA" id="ARBA00022692"/>
    </source>
</evidence>
<dbReference type="Pfam" id="PF20684">
    <property type="entry name" value="Fung_rhodopsin"/>
    <property type="match status" value="1"/>
</dbReference>
<comment type="subcellular location">
    <subcellularLocation>
        <location evidence="1">Membrane</location>
        <topology evidence="1">Multi-pass membrane protein</topology>
    </subcellularLocation>
</comment>
<evidence type="ECO:0000259" key="8">
    <source>
        <dbReference type="Pfam" id="PF20684"/>
    </source>
</evidence>
<dbReference type="InterPro" id="IPR052337">
    <property type="entry name" value="SAT4-like"/>
</dbReference>
<feature type="compositionally biased region" description="Polar residues" evidence="6">
    <location>
        <begin position="334"/>
        <end position="352"/>
    </location>
</feature>
<comment type="similarity">
    <text evidence="5">Belongs to the SAT4 family.</text>
</comment>
<dbReference type="InterPro" id="IPR049326">
    <property type="entry name" value="Rhodopsin_dom_fungi"/>
</dbReference>
<gene>
    <name evidence="9" type="ORF">OCU04_004143</name>
</gene>
<feature type="transmembrane region" description="Helical" evidence="7">
    <location>
        <begin position="26"/>
        <end position="47"/>
    </location>
</feature>
<keyword evidence="3 7" id="KW-1133">Transmembrane helix</keyword>
<dbReference type="OrthoDB" id="444631at2759"/>
<evidence type="ECO:0000256" key="7">
    <source>
        <dbReference type="SAM" id="Phobius"/>
    </source>
</evidence>
<feature type="transmembrane region" description="Helical" evidence="7">
    <location>
        <begin position="110"/>
        <end position="133"/>
    </location>
</feature>
<feature type="transmembrane region" description="Helical" evidence="7">
    <location>
        <begin position="199"/>
        <end position="217"/>
    </location>
</feature>
<feature type="region of interest" description="Disordered" evidence="6">
    <location>
        <begin position="325"/>
        <end position="353"/>
    </location>
</feature>
<protein>
    <recommendedName>
        <fullName evidence="8">Rhodopsin domain-containing protein</fullName>
    </recommendedName>
</protein>
<feature type="transmembrane region" description="Helical" evidence="7">
    <location>
        <begin position="261"/>
        <end position="286"/>
    </location>
</feature>
<dbReference type="AlphaFoldDB" id="A0A9X0DN75"/>
<keyword evidence="10" id="KW-1185">Reference proteome</keyword>
<organism evidence="9 10">
    <name type="scientific">Sclerotinia nivalis</name>
    <dbReference type="NCBI Taxonomy" id="352851"/>
    <lineage>
        <taxon>Eukaryota</taxon>
        <taxon>Fungi</taxon>
        <taxon>Dikarya</taxon>
        <taxon>Ascomycota</taxon>
        <taxon>Pezizomycotina</taxon>
        <taxon>Leotiomycetes</taxon>
        <taxon>Helotiales</taxon>
        <taxon>Sclerotiniaceae</taxon>
        <taxon>Sclerotinia</taxon>
    </lineage>
</organism>
<sequence length="385" mass="43240">MSTSTSTAAPGSMASVQPTKVDMQTFLGVIWGGFTIAAICMALRTFSRIKTFKSLYNDDIFAFLALALALASAILWQVHAQEMFDLMAVSAQIKMPGADFVTRSEAYSRASGVVIILFYSTLWSVKFSFLLFIRRLGSHVAKVEYLWWPITVFTICTYFACIGTIQYHCLFVPLTTIETKCTTDSAVNFQQVTLKLNCVWDVMTDALIMVIPISMLWGTQMKMKRKITFGIIFSLALITIIFAIVRTTVVSSLTRMPDTSWLYMWSAIETTIAIVVVCMASIRGLFSKEEDTKPSKYTPPKASEVYLRNNKRNRLRGTLDTFTGRDSYVRAGDSKNNQSPTDGASSVTSEQNILPLDNVRVKQRYEVTHELATGPQRESTYYEHV</sequence>
<evidence type="ECO:0000313" key="9">
    <source>
        <dbReference type="EMBL" id="KAJ8066753.1"/>
    </source>
</evidence>
<dbReference type="Proteomes" id="UP001152300">
    <property type="component" value="Unassembled WGS sequence"/>
</dbReference>
<evidence type="ECO:0000256" key="5">
    <source>
        <dbReference type="ARBA" id="ARBA00038359"/>
    </source>
</evidence>
<dbReference type="PANTHER" id="PTHR33048">
    <property type="entry name" value="PTH11-LIKE INTEGRAL MEMBRANE PROTEIN (AFU_ORTHOLOGUE AFUA_5G11245)"/>
    <property type="match status" value="1"/>
</dbReference>
<name>A0A9X0DN75_9HELO</name>
<feature type="transmembrane region" description="Helical" evidence="7">
    <location>
        <begin position="59"/>
        <end position="78"/>
    </location>
</feature>
<evidence type="ECO:0000256" key="3">
    <source>
        <dbReference type="ARBA" id="ARBA00022989"/>
    </source>
</evidence>
<feature type="transmembrane region" description="Helical" evidence="7">
    <location>
        <begin position="229"/>
        <end position="249"/>
    </location>
</feature>
<dbReference type="PANTHER" id="PTHR33048:SF47">
    <property type="entry name" value="INTEGRAL MEMBRANE PROTEIN-RELATED"/>
    <property type="match status" value="1"/>
</dbReference>
<evidence type="ECO:0000313" key="10">
    <source>
        <dbReference type="Proteomes" id="UP001152300"/>
    </source>
</evidence>
<feature type="transmembrane region" description="Helical" evidence="7">
    <location>
        <begin position="145"/>
        <end position="165"/>
    </location>
</feature>
<dbReference type="EMBL" id="JAPEIS010000004">
    <property type="protein sequence ID" value="KAJ8066753.1"/>
    <property type="molecule type" value="Genomic_DNA"/>
</dbReference>
<feature type="domain" description="Rhodopsin" evidence="8">
    <location>
        <begin position="43"/>
        <end position="288"/>
    </location>
</feature>
<comment type="caution">
    <text evidence="9">The sequence shown here is derived from an EMBL/GenBank/DDBJ whole genome shotgun (WGS) entry which is preliminary data.</text>
</comment>
<proteinExistence type="inferred from homology"/>